<accession>A0A4C1UNZ3</accession>
<protein>
    <submittedName>
        <fullName evidence="1">Uncharacterized protein</fullName>
    </submittedName>
</protein>
<organism evidence="1 2">
    <name type="scientific">Eumeta variegata</name>
    <name type="common">Bagworm moth</name>
    <name type="synonym">Eumeta japonica</name>
    <dbReference type="NCBI Taxonomy" id="151549"/>
    <lineage>
        <taxon>Eukaryota</taxon>
        <taxon>Metazoa</taxon>
        <taxon>Ecdysozoa</taxon>
        <taxon>Arthropoda</taxon>
        <taxon>Hexapoda</taxon>
        <taxon>Insecta</taxon>
        <taxon>Pterygota</taxon>
        <taxon>Neoptera</taxon>
        <taxon>Endopterygota</taxon>
        <taxon>Lepidoptera</taxon>
        <taxon>Glossata</taxon>
        <taxon>Ditrysia</taxon>
        <taxon>Tineoidea</taxon>
        <taxon>Psychidae</taxon>
        <taxon>Oiketicinae</taxon>
        <taxon>Eumeta</taxon>
    </lineage>
</organism>
<comment type="caution">
    <text evidence="1">The sequence shown here is derived from an EMBL/GenBank/DDBJ whole genome shotgun (WGS) entry which is preliminary data.</text>
</comment>
<evidence type="ECO:0000313" key="1">
    <source>
        <dbReference type="EMBL" id="GBP27682.1"/>
    </source>
</evidence>
<evidence type="ECO:0000313" key="2">
    <source>
        <dbReference type="Proteomes" id="UP000299102"/>
    </source>
</evidence>
<proteinExistence type="predicted"/>
<dbReference type="EMBL" id="BGZK01000197">
    <property type="protein sequence ID" value="GBP27682.1"/>
    <property type="molecule type" value="Genomic_DNA"/>
</dbReference>
<dbReference type="Proteomes" id="UP000299102">
    <property type="component" value="Unassembled WGS sequence"/>
</dbReference>
<name>A0A4C1UNZ3_EUMVA</name>
<gene>
    <name evidence="1" type="ORF">EVAR_12728_1</name>
</gene>
<reference evidence="1 2" key="1">
    <citation type="journal article" date="2019" name="Commun. Biol.">
        <title>The bagworm genome reveals a unique fibroin gene that provides high tensile strength.</title>
        <authorList>
            <person name="Kono N."/>
            <person name="Nakamura H."/>
            <person name="Ohtoshi R."/>
            <person name="Tomita M."/>
            <person name="Numata K."/>
            <person name="Arakawa K."/>
        </authorList>
    </citation>
    <scope>NUCLEOTIDE SEQUENCE [LARGE SCALE GENOMIC DNA]</scope>
</reference>
<dbReference type="AlphaFoldDB" id="A0A4C1UNZ3"/>
<keyword evidence="2" id="KW-1185">Reference proteome</keyword>
<sequence>MTFAPLAPPLYLLATKTTPTQPTGYKDRCLNASTGAQHYSFGHGAATASDDTSMTIFEVACRKPTVVSMFTTRTWLSEPGQVSIILSRGHEYRGDVGSRISTISSSADARQNNGYRSSHTNEAMHFIKQAEDDIDKLMKQYCASEFSGVQARLPKNNEDHRALEILG</sequence>